<gene>
    <name evidence="2" type="ORF">PDLFYP43_02241</name>
</gene>
<evidence type="ECO:0000313" key="2">
    <source>
        <dbReference type="EMBL" id="VYT92606.1"/>
    </source>
</evidence>
<dbReference type="Pfam" id="PF13751">
    <property type="entry name" value="DDE_Tnp_1_6"/>
    <property type="match status" value="1"/>
</dbReference>
<organism evidence="2">
    <name type="scientific">Clostridioides difficile</name>
    <name type="common">Peptoclostridium difficile</name>
    <dbReference type="NCBI Taxonomy" id="1496"/>
    <lineage>
        <taxon>Bacteria</taxon>
        <taxon>Bacillati</taxon>
        <taxon>Bacillota</taxon>
        <taxon>Clostridia</taxon>
        <taxon>Peptostreptococcales</taxon>
        <taxon>Peptostreptococcaceae</taxon>
        <taxon>Clostridioides</taxon>
    </lineage>
</organism>
<feature type="domain" description="Transposase DDE" evidence="1">
    <location>
        <begin position="280"/>
        <end position="389"/>
    </location>
</feature>
<dbReference type="PANTHER" id="PTHR33408">
    <property type="entry name" value="TRANSPOSASE"/>
    <property type="match status" value="1"/>
</dbReference>
<accession>A0A6N3ASG8</accession>
<proteinExistence type="predicted"/>
<name>A0A6N3ASG8_CLODI</name>
<dbReference type="PANTHER" id="PTHR33408:SF2">
    <property type="entry name" value="TRANSPOSASE DDE DOMAIN-CONTAINING PROTEIN"/>
    <property type="match status" value="1"/>
</dbReference>
<dbReference type="RefSeq" id="WP_003435711.1">
    <property type="nucleotide sequence ID" value="NZ_BIUQ01000014.1"/>
</dbReference>
<reference evidence="2" key="1">
    <citation type="submission" date="2019-11" db="EMBL/GenBank/DDBJ databases">
        <authorList>
            <person name="Feng L."/>
        </authorList>
    </citation>
    <scope>NUCLEOTIDE SEQUENCE</scope>
    <source>
        <strain evidence="2">PdifficileLFYP43</strain>
    </source>
</reference>
<dbReference type="InterPro" id="IPR025668">
    <property type="entry name" value="Tnp_DDE_dom"/>
</dbReference>
<evidence type="ECO:0000259" key="1">
    <source>
        <dbReference type="Pfam" id="PF13751"/>
    </source>
</evidence>
<dbReference type="EMBL" id="CACRUR010000003">
    <property type="protein sequence ID" value="VYT92606.1"/>
    <property type="molecule type" value="Genomic_DNA"/>
</dbReference>
<sequence length="390" mass="45888">MLKQNTIQIDYTTYGNNYQFKLPLNIDYMIPKDAIFVDGTKIESSANRYTFVWKKTINKNMVRVMNDISNFILKCGIDFGIKIIYRNKIKIYHLKKLLKKLKKISKESNITFVHGKGKKKSIVQKSIAKLNNYIDRLKKYTKDLHIMGELNSYSKTDNDATFMRMKKDHMKNGQLKPAYNIQFGVDSEYIVWVSSEHKPTDTTTSIPFLKSIEEHTKFKYPKIVADSGYESEENYTFLECNNQLSFIKPANYEISKTRKYKNDIGRIDNMDYDEKKDYYICKNGKKLFANKIINRKSKTGYKSKITCYTCKECCDCQYKNGCIKGNNSKIPLENRTKNLQVSKLFHEKRKENLKRIISQEGCQLRMNRIIQAEGTFAQVKQNMKFRRFLS</sequence>
<dbReference type="AlphaFoldDB" id="A0A6N3ASG8"/>
<protein>
    <submittedName>
        <fullName evidence="2">Transposase DDE domain protein</fullName>
    </submittedName>
</protein>